<dbReference type="PANTHER" id="PTHR46626">
    <property type="entry name" value="RETICULON-LIKE PROTEIN B17"/>
    <property type="match status" value="1"/>
</dbReference>
<reference evidence="9" key="1">
    <citation type="submission" date="2023-03" db="UniProtKB">
        <authorList>
            <consortium name="EnsemblPlants"/>
        </authorList>
    </citation>
    <scope>IDENTIFICATION</scope>
</reference>
<evidence type="ECO:0000259" key="8">
    <source>
        <dbReference type="PROSITE" id="PS50845"/>
    </source>
</evidence>
<keyword evidence="5 6" id="KW-0472">Membrane</keyword>
<dbReference type="InParanoid" id="A0A1S3C3D4"/>
<evidence type="ECO:0000256" key="4">
    <source>
        <dbReference type="ARBA" id="ARBA00022989"/>
    </source>
</evidence>
<evidence type="ECO:0000313" key="10">
    <source>
        <dbReference type="Proteomes" id="UP001652600"/>
    </source>
</evidence>
<dbReference type="EnsemblPlants" id="MELO3C004426.2.1">
    <property type="protein sequence ID" value="MELO3C004426.2.1"/>
    <property type="gene ID" value="MELO3C004426.2"/>
</dbReference>
<keyword evidence="3 6" id="KW-0256">Endoplasmic reticulum</keyword>
<dbReference type="GO" id="GO:0005789">
    <property type="term" value="C:endoplasmic reticulum membrane"/>
    <property type="evidence" value="ECO:0007669"/>
    <property type="project" value="UniProtKB-SubCell"/>
</dbReference>
<evidence type="ECO:0000313" key="9">
    <source>
        <dbReference type="EnsemblPlants" id="MELO3C004426.2.1"/>
    </source>
</evidence>
<dbReference type="Proteomes" id="UP001652600">
    <property type="component" value="Chromosome 5"/>
</dbReference>
<evidence type="ECO:0000256" key="7">
    <source>
        <dbReference type="SAM" id="MobiDB-lite"/>
    </source>
</evidence>
<feature type="transmembrane region" description="Helical" evidence="6">
    <location>
        <begin position="251"/>
        <end position="270"/>
    </location>
</feature>
<feature type="transmembrane region" description="Helical" evidence="6">
    <location>
        <begin position="384"/>
        <end position="412"/>
    </location>
</feature>
<comment type="subcellular location">
    <subcellularLocation>
        <location evidence="1 6">Endoplasmic reticulum membrane</location>
        <topology evidence="1 6">Multi-pass membrane protein</topology>
    </subcellularLocation>
</comment>
<dbReference type="Gramene" id="MELO3C004426.2.1">
    <property type="protein sequence ID" value="MELO3C004426.2.1"/>
    <property type="gene ID" value="MELO3C004426.2"/>
</dbReference>
<protein>
    <recommendedName>
        <fullName evidence="6">Reticulon-like protein</fullName>
    </recommendedName>
</protein>
<evidence type="ECO:0000256" key="1">
    <source>
        <dbReference type="ARBA" id="ARBA00004477"/>
    </source>
</evidence>
<keyword evidence="4 6" id="KW-1133">Transmembrane helix</keyword>
<evidence type="ECO:0000256" key="6">
    <source>
        <dbReference type="RuleBase" id="RU363132"/>
    </source>
</evidence>
<dbReference type="InterPro" id="IPR044647">
    <property type="entry name" value="RTNLB17/18/21"/>
</dbReference>
<feature type="compositionally biased region" description="Basic and acidic residues" evidence="7">
    <location>
        <begin position="119"/>
        <end position="134"/>
    </location>
</feature>
<dbReference type="OrthoDB" id="567788at2759"/>
<dbReference type="KEGG" id="cmo:103496431"/>
<dbReference type="PROSITE" id="PS50845">
    <property type="entry name" value="RETICULON"/>
    <property type="match status" value="1"/>
</dbReference>
<feature type="compositionally biased region" description="Polar residues" evidence="7">
    <location>
        <begin position="85"/>
        <end position="114"/>
    </location>
</feature>
<feature type="transmembrane region" description="Helical" evidence="6">
    <location>
        <begin position="226"/>
        <end position="245"/>
    </location>
</feature>
<name>A0A1S3C3D4_CUCME</name>
<dbReference type="eggNOG" id="ENOG502QQKT">
    <property type="taxonomic scope" value="Eukaryota"/>
</dbReference>
<evidence type="ECO:0000256" key="3">
    <source>
        <dbReference type="ARBA" id="ARBA00022824"/>
    </source>
</evidence>
<sequence>MDLSRRRAAVAARGNVVAGSVWESRIRFDEVRGGIKVFNGDDENAECGVPTTAASAAAGGSGRRKTWKSDEGFNPILIAEEKPESSPSSGDEQSRKSPTPSRRLRSNGSPNKPVQVSGEKTERNSTRKKTDQSRKSVVGLTKPPTNGIGKTSSEKSFKELNECKEKVISSSTSQDFFDAFEEEIEKESFDVKEINLPERKKIIAQTFPGNKQKLQTLMDLIMWRDFSRSGLVFGVGNLVIILSCFIKNINISFISLISHMGLLYLTAIFVHSSIFGRRKRIDSDDENFVVEEEDMIRFAKRSVPFVNELLQNLKALFRGDSSATMKVGVLLFVLAKWGSFITLWNVLKIGFIGVFTLPKLITHGEHWLKLCGSSWKLCSHKRGVFVAIFFLVWNFSSTLYRVWAAFIVLVSFRYYQESPERDVWVKNGEVASRNNTVSTSSKLKRQY</sequence>
<feature type="domain" description="Reticulon" evidence="8">
    <location>
        <begin position="217"/>
        <end position="360"/>
    </location>
</feature>
<evidence type="ECO:0000313" key="11">
    <source>
        <dbReference type="RefSeq" id="XP_008456496.1"/>
    </source>
</evidence>
<dbReference type="GeneID" id="103496431"/>
<organism evidence="10 11">
    <name type="scientific">Cucumis melo</name>
    <name type="common">Muskmelon</name>
    <dbReference type="NCBI Taxonomy" id="3656"/>
    <lineage>
        <taxon>Eukaryota</taxon>
        <taxon>Viridiplantae</taxon>
        <taxon>Streptophyta</taxon>
        <taxon>Embryophyta</taxon>
        <taxon>Tracheophyta</taxon>
        <taxon>Spermatophyta</taxon>
        <taxon>Magnoliopsida</taxon>
        <taxon>eudicotyledons</taxon>
        <taxon>Gunneridae</taxon>
        <taxon>Pentapetalae</taxon>
        <taxon>rosids</taxon>
        <taxon>fabids</taxon>
        <taxon>Cucurbitales</taxon>
        <taxon>Cucurbitaceae</taxon>
        <taxon>Benincaseae</taxon>
        <taxon>Cucumis</taxon>
    </lineage>
</organism>
<reference evidence="11" key="2">
    <citation type="submission" date="2025-04" db="UniProtKB">
        <authorList>
            <consortium name="RefSeq"/>
        </authorList>
    </citation>
    <scope>IDENTIFICATION</scope>
</reference>
<accession>A0A1S3C3D4</accession>
<dbReference type="AlphaFoldDB" id="A0A1S3C3D4"/>
<feature type="region of interest" description="Disordered" evidence="7">
    <location>
        <begin position="79"/>
        <end position="154"/>
    </location>
</feature>
<keyword evidence="2 6" id="KW-0812">Transmembrane</keyword>
<dbReference type="Pfam" id="PF02453">
    <property type="entry name" value="Reticulon"/>
    <property type="match status" value="1"/>
</dbReference>
<keyword evidence="10" id="KW-1185">Reference proteome</keyword>
<dbReference type="PANTHER" id="PTHR46626:SF1">
    <property type="entry name" value="RETICULON-LIKE PROTEIN B21"/>
    <property type="match status" value="1"/>
</dbReference>
<evidence type="ECO:0000256" key="2">
    <source>
        <dbReference type="ARBA" id="ARBA00022692"/>
    </source>
</evidence>
<evidence type="ECO:0000256" key="5">
    <source>
        <dbReference type="ARBA" id="ARBA00023136"/>
    </source>
</evidence>
<dbReference type="RefSeq" id="XP_008456496.1">
    <property type="nucleotide sequence ID" value="XM_008458274.2"/>
</dbReference>
<dbReference type="InterPro" id="IPR003388">
    <property type="entry name" value="Reticulon"/>
</dbReference>
<proteinExistence type="predicted"/>
<gene>
    <name evidence="11" type="primary">LOC103496431</name>
    <name evidence="9" type="synonym">103496431</name>
</gene>